<dbReference type="EMBL" id="CM037019">
    <property type="protein sequence ID" value="KAH7672051.1"/>
    <property type="molecule type" value="Genomic_DNA"/>
</dbReference>
<name>A0ACB7VDR8_DIOAL</name>
<evidence type="ECO:0000313" key="1">
    <source>
        <dbReference type="EMBL" id="KAH7672051.1"/>
    </source>
</evidence>
<dbReference type="Proteomes" id="UP000827976">
    <property type="component" value="Chromosome 9"/>
</dbReference>
<evidence type="ECO:0000313" key="2">
    <source>
        <dbReference type="Proteomes" id="UP000827976"/>
    </source>
</evidence>
<organism evidence="1 2">
    <name type="scientific">Dioscorea alata</name>
    <name type="common">Purple yam</name>
    <dbReference type="NCBI Taxonomy" id="55571"/>
    <lineage>
        <taxon>Eukaryota</taxon>
        <taxon>Viridiplantae</taxon>
        <taxon>Streptophyta</taxon>
        <taxon>Embryophyta</taxon>
        <taxon>Tracheophyta</taxon>
        <taxon>Spermatophyta</taxon>
        <taxon>Magnoliopsida</taxon>
        <taxon>Liliopsida</taxon>
        <taxon>Dioscoreales</taxon>
        <taxon>Dioscoreaceae</taxon>
        <taxon>Dioscorea</taxon>
    </lineage>
</organism>
<sequence length="105" mass="12005">MIASLMSSTIRHQNCFTVGPRHSRRCRVRTRVRVRSTCSEGTLRMAICSSVYLFCFVDVGGLSCISTFSGLIFVFLYSLYHGCEEVYCTFLVLIKVVYPLLKKKF</sequence>
<reference evidence="2" key="1">
    <citation type="journal article" date="2022" name="Nat. Commun.">
        <title>Chromosome evolution and the genetic basis of agronomically important traits in greater yam.</title>
        <authorList>
            <person name="Bredeson J.V."/>
            <person name="Lyons J.B."/>
            <person name="Oniyinde I.O."/>
            <person name="Okereke N.R."/>
            <person name="Kolade O."/>
            <person name="Nnabue I."/>
            <person name="Nwadili C.O."/>
            <person name="Hribova E."/>
            <person name="Parker M."/>
            <person name="Nwogha J."/>
            <person name="Shu S."/>
            <person name="Carlson J."/>
            <person name="Kariba R."/>
            <person name="Muthemba S."/>
            <person name="Knop K."/>
            <person name="Barton G.J."/>
            <person name="Sherwood A.V."/>
            <person name="Lopez-Montes A."/>
            <person name="Asiedu R."/>
            <person name="Jamnadass R."/>
            <person name="Muchugi A."/>
            <person name="Goodstein D."/>
            <person name="Egesi C.N."/>
            <person name="Featherston J."/>
            <person name="Asfaw A."/>
            <person name="Simpson G.G."/>
            <person name="Dolezel J."/>
            <person name="Hendre P.S."/>
            <person name="Van Deynze A."/>
            <person name="Kumar P.L."/>
            <person name="Obidiegwu J.E."/>
            <person name="Bhattacharjee R."/>
            <person name="Rokhsar D.S."/>
        </authorList>
    </citation>
    <scope>NUCLEOTIDE SEQUENCE [LARGE SCALE GENOMIC DNA]</scope>
    <source>
        <strain evidence="2">cv. TDa95/00328</strain>
    </source>
</reference>
<gene>
    <name evidence="1" type="ORF">IHE45_09G028100</name>
</gene>
<comment type="caution">
    <text evidence="1">The sequence shown here is derived from an EMBL/GenBank/DDBJ whole genome shotgun (WGS) entry which is preliminary data.</text>
</comment>
<accession>A0ACB7VDR8</accession>
<protein>
    <submittedName>
        <fullName evidence="1">Uncharacterized protein</fullName>
    </submittedName>
</protein>
<proteinExistence type="predicted"/>
<keyword evidence="2" id="KW-1185">Reference proteome</keyword>